<dbReference type="NCBIfam" id="TIGR02276">
    <property type="entry name" value="beta_rpt_yvtn"/>
    <property type="match status" value="1"/>
</dbReference>
<dbReference type="Proteomes" id="UP000839052">
    <property type="component" value="Chromosome"/>
</dbReference>
<dbReference type="InterPro" id="IPR011964">
    <property type="entry name" value="YVTN_b-propeller_repeat"/>
</dbReference>
<evidence type="ECO:0000313" key="3">
    <source>
        <dbReference type="EMBL" id="CAG9932113.1"/>
    </source>
</evidence>
<organism evidence="3 4">
    <name type="scientific">Candidatus Nitrotoga arctica</name>
    <dbReference type="NCBI Taxonomy" id="453162"/>
    <lineage>
        <taxon>Bacteria</taxon>
        <taxon>Pseudomonadati</taxon>
        <taxon>Pseudomonadota</taxon>
        <taxon>Betaproteobacteria</taxon>
        <taxon>Nitrosomonadales</taxon>
        <taxon>Gallionellaceae</taxon>
        <taxon>Candidatus Nitrotoga</taxon>
    </lineage>
</organism>
<gene>
    <name evidence="3" type="ORF">NTG6680_0860</name>
</gene>
<accession>A0ABM8YX52</accession>
<dbReference type="PANTHER" id="PTHR47197">
    <property type="entry name" value="PROTEIN NIRF"/>
    <property type="match status" value="1"/>
</dbReference>
<evidence type="ECO:0000259" key="2">
    <source>
        <dbReference type="Pfam" id="PF18885"/>
    </source>
</evidence>
<dbReference type="InterPro" id="IPR043708">
    <property type="entry name" value="DUF5648"/>
</dbReference>
<dbReference type="SUPFAM" id="SSF50974">
    <property type="entry name" value="Nitrous oxide reductase, N-terminal domain"/>
    <property type="match status" value="2"/>
</dbReference>
<sequence>MFNFPKNFTSLQFLVGLALSAASTSALAFCYPLNYKHEHAIAVNPASNKIYAANMVFANNTCRIDSYEFQYADVTVIDGATNQIATDFLYSLTFLTGGGASPDLIAVAVNLATNKIYVADFRVVAVIDGTNNTFEIVPTGVSPHVVAVNPVTNRIYVTNNNNTVTILDGATNSILSTVAVGSDNSTFMHAIVVNPVTNKIYVTNGGDDTVTIINGATIPPRTVSTVATGKHPFAVAVNTVTNRIYVTNNDNSVTIIDGATNSIISTLAVGSDNSSFKQALVVNPVTNKIYVINGGNDTITIIDGATNTTSTLATGVTPRAVALNEKTNKIYVANYGSNSVTVIDGATNTTTTVTVGTHPNSLAVNPETNKVYVTSEDDDAVTVIDSSIVVEFYNTQLDNYFLTANTSEAIAIDGGSAGPCWIRTGNTFKSGGSTAVCRFYGSQSPGPNSHFYTLLGAECDNLKQLQANIPATEKRWNLENLDFLSTLPIDGTCASGLLPVYRAYNNGFTRGIDSNHRISTSPAAIQEVINRGWINEGVVMCAPN</sequence>
<dbReference type="InterPro" id="IPR051200">
    <property type="entry name" value="Host-pathogen_enzymatic-act"/>
</dbReference>
<feature type="chain" id="PRO_5046097226" description="DUF5648 domain-containing protein" evidence="1">
    <location>
        <begin position="29"/>
        <end position="544"/>
    </location>
</feature>
<proteinExistence type="predicted"/>
<dbReference type="Pfam" id="PF18885">
    <property type="entry name" value="DUF5648"/>
    <property type="match status" value="1"/>
</dbReference>
<name>A0ABM8YX52_9PROT</name>
<protein>
    <recommendedName>
        <fullName evidence="2">DUF5648 domain-containing protein</fullName>
    </recommendedName>
</protein>
<keyword evidence="1" id="KW-0732">Signal</keyword>
<reference evidence="3 4" key="1">
    <citation type="submission" date="2021-10" db="EMBL/GenBank/DDBJ databases">
        <authorList>
            <person name="Koch H."/>
        </authorList>
    </citation>
    <scope>NUCLEOTIDE SEQUENCE [LARGE SCALE GENOMIC DNA]</scope>
    <source>
        <strain evidence="3">6680</strain>
    </source>
</reference>
<dbReference type="EMBL" id="OU912926">
    <property type="protein sequence ID" value="CAG9932113.1"/>
    <property type="molecule type" value="Genomic_DNA"/>
</dbReference>
<evidence type="ECO:0000313" key="4">
    <source>
        <dbReference type="Proteomes" id="UP000839052"/>
    </source>
</evidence>
<evidence type="ECO:0000256" key="1">
    <source>
        <dbReference type="SAM" id="SignalP"/>
    </source>
</evidence>
<dbReference type="RefSeq" id="WP_239796103.1">
    <property type="nucleotide sequence ID" value="NZ_OU912926.1"/>
</dbReference>
<dbReference type="InterPro" id="IPR011045">
    <property type="entry name" value="N2O_reductase_N"/>
</dbReference>
<dbReference type="Gene3D" id="2.130.10.10">
    <property type="entry name" value="YVTN repeat-like/Quinoprotein amine dehydrogenase"/>
    <property type="match status" value="2"/>
</dbReference>
<feature type="domain" description="DUF5648" evidence="2">
    <location>
        <begin position="390"/>
        <end position="540"/>
    </location>
</feature>
<keyword evidence="4" id="KW-1185">Reference proteome</keyword>
<dbReference type="InterPro" id="IPR015943">
    <property type="entry name" value="WD40/YVTN_repeat-like_dom_sf"/>
</dbReference>
<feature type="signal peptide" evidence="1">
    <location>
        <begin position="1"/>
        <end position="28"/>
    </location>
</feature>
<dbReference type="PANTHER" id="PTHR47197:SF3">
    <property type="entry name" value="DIHYDRO-HEME D1 DEHYDROGENASE"/>
    <property type="match status" value="1"/>
</dbReference>